<dbReference type="KEGG" id="goe:100897973"/>
<dbReference type="RefSeq" id="XP_018494718.1">
    <property type="nucleotide sequence ID" value="XM_018639202.1"/>
</dbReference>
<accession>A0AAJ7L3K3</accession>
<keyword evidence="2" id="KW-1185">Reference proteome</keyword>
<evidence type="ECO:0000313" key="2">
    <source>
        <dbReference type="Proteomes" id="UP000694867"/>
    </source>
</evidence>
<reference evidence="3" key="1">
    <citation type="submission" date="2025-08" db="UniProtKB">
        <authorList>
            <consortium name="RefSeq"/>
        </authorList>
    </citation>
    <scope>IDENTIFICATION</scope>
</reference>
<feature type="signal peptide" evidence="1">
    <location>
        <begin position="1"/>
        <end position="22"/>
    </location>
</feature>
<name>A0AAJ7L3K3_9ACAR</name>
<feature type="chain" id="PRO_5042579956" evidence="1">
    <location>
        <begin position="23"/>
        <end position="114"/>
    </location>
</feature>
<sequence length="114" mass="13173">MIHKLLASCVVLVAVFAVGVLSSDEWDHDAKWVPPTTYRIGHYEKPLLKLSHNGLKWSSSLAHLFNKGHKHHGHTKHVVKVHHHHVEDAGWHPHHHGGWHSHHHGGWHSHDPWW</sequence>
<protein>
    <submittedName>
        <fullName evidence="3">Uncharacterized histidine-rich protein DDB_G0274557</fullName>
    </submittedName>
</protein>
<dbReference type="Proteomes" id="UP000694867">
    <property type="component" value="Unplaced"/>
</dbReference>
<gene>
    <name evidence="3" type="primary">LOC100897973</name>
</gene>
<evidence type="ECO:0000313" key="3">
    <source>
        <dbReference type="RefSeq" id="XP_018494718.1"/>
    </source>
</evidence>
<proteinExistence type="predicted"/>
<evidence type="ECO:0000256" key="1">
    <source>
        <dbReference type="SAM" id="SignalP"/>
    </source>
</evidence>
<keyword evidence="1" id="KW-0732">Signal</keyword>
<organism evidence="2 3">
    <name type="scientific">Galendromus occidentalis</name>
    <name type="common">western predatory mite</name>
    <dbReference type="NCBI Taxonomy" id="34638"/>
    <lineage>
        <taxon>Eukaryota</taxon>
        <taxon>Metazoa</taxon>
        <taxon>Ecdysozoa</taxon>
        <taxon>Arthropoda</taxon>
        <taxon>Chelicerata</taxon>
        <taxon>Arachnida</taxon>
        <taxon>Acari</taxon>
        <taxon>Parasitiformes</taxon>
        <taxon>Mesostigmata</taxon>
        <taxon>Gamasina</taxon>
        <taxon>Phytoseioidea</taxon>
        <taxon>Phytoseiidae</taxon>
        <taxon>Typhlodrominae</taxon>
        <taxon>Galendromus</taxon>
    </lineage>
</organism>
<dbReference type="GeneID" id="100897973"/>
<dbReference type="AlphaFoldDB" id="A0AAJ7L3K3"/>